<reference evidence="8" key="1">
    <citation type="submission" date="2023-11" db="EMBL/GenBank/DDBJ databases">
        <title>Genome assemblies of two species of porcelain crab, Petrolisthes cinctipes and Petrolisthes manimaculis (Anomura: Porcellanidae).</title>
        <authorList>
            <person name="Angst P."/>
        </authorList>
    </citation>
    <scope>NUCLEOTIDE SEQUENCE</scope>
    <source>
        <strain evidence="8">PB745_02</strain>
        <tissue evidence="8">Gill</tissue>
    </source>
</reference>
<dbReference type="SMART" id="SM00228">
    <property type="entry name" value="PDZ"/>
    <property type="match status" value="1"/>
</dbReference>
<feature type="domain" description="Guanylate kinase-like" evidence="6">
    <location>
        <begin position="346"/>
        <end position="559"/>
    </location>
</feature>
<dbReference type="Pfam" id="PF00625">
    <property type="entry name" value="Guanylate_kin"/>
    <property type="match status" value="1"/>
</dbReference>
<dbReference type="AlphaFoldDB" id="A0AAE1U4D3"/>
<feature type="domain" description="SH3" evidence="5">
    <location>
        <begin position="208"/>
        <end position="290"/>
    </location>
</feature>
<dbReference type="InterPro" id="IPR036028">
    <property type="entry name" value="SH3-like_dom_sf"/>
</dbReference>
<organism evidence="8 9">
    <name type="scientific">Petrolisthes manimaculis</name>
    <dbReference type="NCBI Taxonomy" id="1843537"/>
    <lineage>
        <taxon>Eukaryota</taxon>
        <taxon>Metazoa</taxon>
        <taxon>Ecdysozoa</taxon>
        <taxon>Arthropoda</taxon>
        <taxon>Crustacea</taxon>
        <taxon>Multicrustacea</taxon>
        <taxon>Malacostraca</taxon>
        <taxon>Eumalacostraca</taxon>
        <taxon>Eucarida</taxon>
        <taxon>Decapoda</taxon>
        <taxon>Pleocyemata</taxon>
        <taxon>Anomura</taxon>
        <taxon>Galatheoidea</taxon>
        <taxon>Porcellanidae</taxon>
        <taxon>Petrolisthes</taxon>
    </lineage>
</organism>
<dbReference type="InterPro" id="IPR020590">
    <property type="entry name" value="Guanylate_kinase_CS"/>
</dbReference>
<evidence type="ECO:0000259" key="6">
    <source>
        <dbReference type="PROSITE" id="PS50052"/>
    </source>
</evidence>
<dbReference type="FunFam" id="3.30.63.10:FF:000002">
    <property type="entry name" value="Guanylate kinase 1"/>
    <property type="match status" value="1"/>
</dbReference>
<comment type="similarity">
    <text evidence="1">Belongs to the MAGUK family.</text>
</comment>
<evidence type="ECO:0000259" key="7">
    <source>
        <dbReference type="PROSITE" id="PS50106"/>
    </source>
</evidence>
<feature type="domain" description="PDZ" evidence="7">
    <location>
        <begin position="110"/>
        <end position="189"/>
    </location>
</feature>
<dbReference type="Gene3D" id="2.30.42.10">
    <property type="match status" value="1"/>
</dbReference>
<dbReference type="SMART" id="SM00326">
    <property type="entry name" value="SH3"/>
    <property type="match status" value="1"/>
</dbReference>
<dbReference type="PROSITE" id="PS00856">
    <property type="entry name" value="GUANYLATE_KINASE_1"/>
    <property type="match status" value="1"/>
</dbReference>
<dbReference type="Gene3D" id="3.40.50.300">
    <property type="entry name" value="P-loop containing nucleotide triphosphate hydrolases"/>
    <property type="match status" value="1"/>
</dbReference>
<feature type="compositionally biased region" description="Gly residues" evidence="4">
    <location>
        <begin position="26"/>
        <end position="37"/>
    </location>
</feature>
<protein>
    <recommendedName>
        <fullName evidence="10">MAGUK p55 subfamily member 6</fullName>
    </recommendedName>
</protein>
<evidence type="ECO:0000256" key="3">
    <source>
        <dbReference type="PROSITE-ProRule" id="PRU00192"/>
    </source>
</evidence>
<dbReference type="PROSITE" id="PS50106">
    <property type="entry name" value="PDZ"/>
    <property type="match status" value="1"/>
</dbReference>
<evidence type="ECO:0000259" key="5">
    <source>
        <dbReference type="PROSITE" id="PS50002"/>
    </source>
</evidence>
<dbReference type="InterPro" id="IPR008145">
    <property type="entry name" value="GK/Ca_channel_bsu"/>
</dbReference>
<dbReference type="InterPro" id="IPR001478">
    <property type="entry name" value="PDZ"/>
</dbReference>
<keyword evidence="2 3" id="KW-0728">SH3 domain</keyword>
<name>A0AAE1U4D3_9EUCA</name>
<evidence type="ECO:0008006" key="10">
    <source>
        <dbReference type="Google" id="ProtNLM"/>
    </source>
</evidence>
<dbReference type="InterPro" id="IPR027417">
    <property type="entry name" value="P-loop_NTPase"/>
</dbReference>
<dbReference type="InterPro" id="IPR050716">
    <property type="entry name" value="MAGUK"/>
</dbReference>
<dbReference type="PROSITE" id="PS50052">
    <property type="entry name" value="GUANYLATE_KINASE_2"/>
    <property type="match status" value="1"/>
</dbReference>
<dbReference type="PANTHER" id="PTHR23122">
    <property type="entry name" value="MEMBRANE-ASSOCIATED GUANYLATE KINASE MAGUK"/>
    <property type="match status" value="1"/>
</dbReference>
<keyword evidence="9" id="KW-1185">Reference proteome</keyword>
<dbReference type="SMART" id="SM00072">
    <property type="entry name" value="GuKc"/>
    <property type="match status" value="1"/>
</dbReference>
<gene>
    <name evidence="8" type="ORF">Pmani_018615</name>
</gene>
<accession>A0AAE1U4D3</accession>
<evidence type="ECO:0000256" key="4">
    <source>
        <dbReference type="SAM" id="MobiDB-lite"/>
    </source>
</evidence>
<sequence length="574" mass="64046">MHTPPPKHRLRRARGSLNKVHDKNRSGGGGGGGGGGEVAELQPHKEAREELSAVLQRPHLLTLLDTHDRIAEVRHNNNNTNNNSSHHNNCHYNATFMPEEPGCAVDALRVVGLRRKADEPLGLTVRQGDNGHLLIARIMAGGSIDRQGLLHPGDAITEVNGVMVTTLGELHKEVGKSGDSVTLKVIPASRDLPTQAQVTSSLHPDATKTVCYMRALYSYDPSQDTLLPTCPSQTPQDIGLKFEKGDILQIVDQSDPNWWQAQVVETSGGGAVASRRTGLVPSQLLEERRKAFVRQEYDYVHKIGICGTRISKRKKKLMFSTKQSTDFDQAELLLYEEVARMPPFMRKTLVLVGCHGVGRRTLKNRILSSDPQKFGTIIPHTSRPMRELEEDGKAYHFTTRPAMEADIRVHRYLEYGELNGNLYGTKLDSVLAVIRAGKMCVLDCSPSSLKYLRNNSELLPYVIFLAAPGMDQIKSLYSTGSVMGSSSRNLTFDRSSSIRYSSRRARTLESLASLYEEDDFKRTLEDSAKLQRAYDKYFDLVIVNNDLNDTFTQILEALDRLAAQPQWVPVTWVY</sequence>
<dbReference type="CDD" id="cd11862">
    <property type="entry name" value="SH3_MPP"/>
    <property type="match status" value="1"/>
</dbReference>
<dbReference type="EMBL" id="JAWZYT010001720">
    <property type="protein sequence ID" value="KAK4309768.1"/>
    <property type="molecule type" value="Genomic_DNA"/>
</dbReference>
<evidence type="ECO:0000313" key="8">
    <source>
        <dbReference type="EMBL" id="KAK4309768.1"/>
    </source>
</evidence>
<dbReference type="InterPro" id="IPR008144">
    <property type="entry name" value="Guanylate_kin-like_dom"/>
</dbReference>
<dbReference type="Proteomes" id="UP001292094">
    <property type="component" value="Unassembled WGS sequence"/>
</dbReference>
<feature type="region of interest" description="Disordered" evidence="4">
    <location>
        <begin position="1"/>
        <end position="39"/>
    </location>
</feature>
<evidence type="ECO:0000256" key="2">
    <source>
        <dbReference type="ARBA" id="ARBA00022443"/>
    </source>
</evidence>
<dbReference type="PROSITE" id="PS50002">
    <property type="entry name" value="SH3"/>
    <property type="match status" value="1"/>
</dbReference>
<dbReference type="InterPro" id="IPR001452">
    <property type="entry name" value="SH3_domain"/>
</dbReference>
<dbReference type="Pfam" id="PF00595">
    <property type="entry name" value="PDZ"/>
    <property type="match status" value="1"/>
</dbReference>
<dbReference type="CDD" id="cd00071">
    <property type="entry name" value="GMPK"/>
    <property type="match status" value="1"/>
</dbReference>
<comment type="caution">
    <text evidence="8">The sequence shown here is derived from an EMBL/GenBank/DDBJ whole genome shotgun (WGS) entry which is preliminary data.</text>
</comment>
<dbReference type="SUPFAM" id="SSF50156">
    <property type="entry name" value="PDZ domain-like"/>
    <property type="match status" value="1"/>
</dbReference>
<evidence type="ECO:0000313" key="9">
    <source>
        <dbReference type="Proteomes" id="UP001292094"/>
    </source>
</evidence>
<proteinExistence type="inferred from homology"/>
<feature type="compositionally biased region" description="Basic residues" evidence="4">
    <location>
        <begin position="1"/>
        <end position="14"/>
    </location>
</feature>
<evidence type="ECO:0000256" key="1">
    <source>
        <dbReference type="ARBA" id="ARBA00007014"/>
    </source>
</evidence>
<dbReference type="SUPFAM" id="SSF50044">
    <property type="entry name" value="SH3-domain"/>
    <property type="match status" value="1"/>
</dbReference>
<dbReference type="Gene3D" id="2.30.30.40">
    <property type="entry name" value="SH3 Domains"/>
    <property type="match status" value="1"/>
</dbReference>
<dbReference type="SUPFAM" id="SSF52540">
    <property type="entry name" value="P-loop containing nucleoside triphosphate hydrolases"/>
    <property type="match status" value="1"/>
</dbReference>
<dbReference type="Pfam" id="PF07653">
    <property type="entry name" value="SH3_2"/>
    <property type="match status" value="1"/>
</dbReference>
<dbReference type="InterPro" id="IPR036034">
    <property type="entry name" value="PDZ_sf"/>
</dbReference>